<evidence type="ECO:0000313" key="2">
    <source>
        <dbReference type="RefSeq" id="XP_009772556.1"/>
    </source>
</evidence>
<evidence type="ECO:0000313" key="1">
    <source>
        <dbReference type="Proteomes" id="UP000189701"/>
    </source>
</evidence>
<protein>
    <submittedName>
        <fullName evidence="2">Uncharacterized protein LOC104222921</fullName>
    </submittedName>
</protein>
<accession>A0A1U7W5S0</accession>
<gene>
    <name evidence="2" type="primary">LOC104222921</name>
</gene>
<sequence>MKPERLFPMQTLQEKKEDLVQHQLRAKTSSCLFSSDLRERKRACSWLLFERDSDIIWYRHKIKNADIGENADVVPIDDKRREAGLRWFRHIQRRNPTAPVRRSERLALEGTRRSRKYEY</sequence>
<dbReference type="RefSeq" id="XP_009772556.1">
    <property type="nucleotide sequence ID" value="XM_009774254.1"/>
</dbReference>
<organism evidence="1 2">
    <name type="scientific">Nicotiana sylvestris</name>
    <name type="common">Wood tobacco</name>
    <name type="synonym">South American tobacco</name>
    <dbReference type="NCBI Taxonomy" id="4096"/>
    <lineage>
        <taxon>Eukaryota</taxon>
        <taxon>Viridiplantae</taxon>
        <taxon>Streptophyta</taxon>
        <taxon>Embryophyta</taxon>
        <taxon>Tracheophyta</taxon>
        <taxon>Spermatophyta</taxon>
        <taxon>Magnoliopsida</taxon>
        <taxon>eudicotyledons</taxon>
        <taxon>Gunneridae</taxon>
        <taxon>Pentapetalae</taxon>
        <taxon>asterids</taxon>
        <taxon>lamiids</taxon>
        <taxon>Solanales</taxon>
        <taxon>Solanaceae</taxon>
        <taxon>Nicotianoideae</taxon>
        <taxon>Nicotianeae</taxon>
        <taxon>Nicotiana</taxon>
    </lineage>
</organism>
<reference evidence="1" key="1">
    <citation type="journal article" date="2013" name="Genome Biol.">
        <title>Reference genomes and transcriptomes of Nicotiana sylvestris and Nicotiana tomentosiformis.</title>
        <authorList>
            <person name="Sierro N."/>
            <person name="Battey J.N."/>
            <person name="Ouadi S."/>
            <person name="Bovet L."/>
            <person name="Goepfert S."/>
            <person name="Bakaher N."/>
            <person name="Peitsch M.C."/>
            <person name="Ivanov N.V."/>
        </authorList>
    </citation>
    <scope>NUCLEOTIDE SEQUENCE [LARGE SCALE GENOMIC DNA]</scope>
</reference>
<reference evidence="2" key="2">
    <citation type="submission" date="2025-08" db="UniProtKB">
        <authorList>
            <consortium name="RefSeq"/>
        </authorList>
    </citation>
    <scope>IDENTIFICATION</scope>
    <source>
        <tissue evidence="2">Leaf</tissue>
    </source>
</reference>
<dbReference type="Proteomes" id="UP000189701">
    <property type="component" value="Unplaced"/>
</dbReference>
<proteinExistence type="predicted"/>
<dbReference type="AlphaFoldDB" id="A0A1U7W5S0"/>
<name>A0A1U7W5S0_NICSY</name>
<keyword evidence="1" id="KW-1185">Reference proteome</keyword>